<dbReference type="InterPro" id="IPR021158">
    <property type="entry name" value="Pept_M10A_Zn_BS"/>
</dbReference>
<feature type="binding site" evidence="15">
    <location>
        <position position="227"/>
    </location>
    <ligand>
        <name>Zn(2+)</name>
        <dbReference type="ChEBI" id="CHEBI:29105"/>
        <label>2</label>
        <note>catalytic</note>
    </ligand>
</feature>
<feature type="binding site" evidence="16">
    <location>
        <position position="209"/>
    </location>
    <ligand>
        <name>Ca(2+)</name>
        <dbReference type="ChEBI" id="CHEBI:29108"/>
        <label>1</label>
    </ligand>
</feature>
<feature type="binding site" evidence="16">
    <location>
        <position position="245"/>
    </location>
    <ligand>
        <name>Zn(2+)</name>
        <dbReference type="ChEBI" id="CHEBI:29105"/>
        <label>2</label>
        <note>catalytic</note>
    </ligand>
</feature>
<dbReference type="PANTHER" id="PTHR10201">
    <property type="entry name" value="MATRIX METALLOPROTEINASE"/>
    <property type="match status" value="1"/>
</dbReference>
<dbReference type="SMART" id="SM00120">
    <property type="entry name" value="HX"/>
    <property type="match status" value="3"/>
</dbReference>
<feature type="binding site" evidence="16">
    <location>
        <position position="166"/>
    </location>
    <ligand>
        <name>Ca(2+)</name>
        <dbReference type="ChEBI" id="CHEBI:29108"/>
        <label>2</label>
    </ligand>
</feature>
<evidence type="ECO:0000256" key="2">
    <source>
        <dbReference type="ARBA" id="ARBA00010370"/>
    </source>
</evidence>
<dbReference type="FunFam" id="3.40.390.10:FF:000007">
    <property type="entry name" value="Collagenase 3"/>
    <property type="match status" value="1"/>
</dbReference>
<dbReference type="GO" id="GO:0005615">
    <property type="term" value="C:extracellular space"/>
    <property type="evidence" value="ECO:0007669"/>
    <property type="project" value="TreeGrafter"/>
</dbReference>
<dbReference type="InterPro" id="IPR018486">
    <property type="entry name" value="Hemopexin_CS"/>
</dbReference>
<keyword evidence="11" id="KW-0482">Metalloprotease</keyword>
<evidence type="ECO:0000256" key="18">
    <source>
        <dbReference type="PROSITE-ProRule" id="PRU01011"/>
    </source>
</evidence>
<dbReference type="SMART" id="SM00235">
    <property type="entry name" value="ZnMc"/>
    <property type="match status" value="1"/>
</dbReference>
<evidence type="ECO:0000256" key="15">
    <source>
        <dbReference type="PIRSR" id="PIRSR001191-2"/>
    </source>
</evidence>
<dbReference type="CDD" id="cd00094">
    <property type="entry name" value="HX"/>
    <property type="match status" value="1"/>
</dbReference>
<evidence type="ECO:0000256" key="19">
    <source>
        <dbReference type="SAM" id="SignalP"/>
    </source>
</evidence>
<dbReference type="GO" id="GO:0031012">
    <property type="term" value="C:extracellular matrix"/>
    <property type="evidence" value="ECO:0007669"/>
    <property type="project" value="InterPro"/>
</dbReference>
<keyword evidence="9 15" id="KW-0862">Zinc</keyword>
<keyword evidence="12" id="KW-0865">Zymogen</keyword>
<evidence type="ECO:0000256" key="17">
    <source>
        <dbReference type="PIRSR" id="PIRSR621190-4"/>
    </source>
</evidence>
<dbReference type="Gene3D" id="3.40.390.10">
    <property type="entry name" value="Collagenase (Catalytic Domain)"/>
    <property type="match status" value="1"/>
</dbReference>
<dbReference type="GO" id="GO:0030574">
    <property type="term" value="P:collagen catabolic process"/>
    <property type="evidence" value="ECO:0007669"/>
    <property type="project" value="TreeGrafter"/>
</dbReference>
<dbReference type="AlphaFoldDB" id="A0AAN8SGU3"/>
<dbReference type="GO" id="GO:0008270">
    <property type="term" value="F:zinc ion binding"/>
    <property type="evidence" value="ECO:0007669"/>
    <property type="project" value="InterPro"/>
</dbReference>
<evidence type="ECO:0000313" key="21">
    <source>
        <dbReference type="EMBL" id="KAK6644647.1"/>
    </source>
</evidence>
<dbReference type="InterPro" id="IPR006026">
    <property type="entry name" value="Peptidase_Metallo"/>
</dbReference>
<proteinExistence type="inferred from homology"/>
<dbReference type="SUPFAM" id="SSF55486">
    <property type="entry name" value="Metalloproteases ('zincins'), catalytic domain"/>
    <property type="match status" value="1"/>
</dbReference>
<accession>A0AAN8SGU3</accession>
<dbReference type="Gene3D" id="2.110.10.10">
    <property type="entry name" value="Hemopexin-like domain"/>
    <property type="match status" value="1"/>
</dbReference>
<dbReference type="CDD" id="cd04278">
    <property type="entry name" value="ZnMc_MMP"/>
    <property type="match status" value="1"/>
</dbReference>
<dbReference type="PROSITE" id="PS00024">
    <property type="entry name" value="HEMOPEXIN"/>
    <property type="match status" value="1"/>
</dbReference>
<evidence type="ECO:0000256" key="3">
    <source>
        <dbReference type="ARBA" id="ARBA00022525"/>
    </source>
</evidence>
<feature type="modified residue" description="Phosphotyrosine; by PKDCC" evidence="17">
    <location>
        <position position="373"/>
    </location>
</feature>
<evidence type="ECO:0000256" key="9">
    <source>
        <dbReference type="ARBA" id="ARBA00022833"/>
    </source>
</evidence>
<feature type="binding site" evidence="16">
    <location>
        <position position="300"/>
    </location>
    <ligand>
        <name>Ca(2+)</name>
        <dbReference type="ChEBI" id="CHEBI:29108"/>
        <label>5</label>
    </ligand>
</feature>
<gene>
    <name evidence="21" type="ORF">RUM43_000915</name>
</gene>
<name>A0AAN8SGU3_POLSC</name>
<feature type="binding site" evidence="16">
    <location>
        <position position="391"/>
    </location>
    <ligand>
        <name>Ca(2+)</name>
        <dbReference type="ChEBI" id="CHEBI:29108"/>
        <label>5</label>
    </ligand>
</feature>
<feature type="domain" description="Peptidase metallopeptidase" evidence="20">
    <location>
        <begin position="109"/>
        <end position="272"/>
    </location>
</feature>
<keyword evidence="3" id="KW-0964">Secreted</keyword>
<evidence type="ECO:0000256" key="8">
    <source>
        <dbReference type="ARBA" id="ARBA00022801"/>
    </source>
</evidence>
<evidence type="ECO:0000256" key="4">
    <source>
        <dbReference type="ARBA" id="ARBA00022670"/>
    </source>
</evidence>
<comment type="cofactor">
    <cofactor evidence="16">
        <name>Ca(2+)</name>
        <dbReference type="ChEBI" id="CHEBI:29108"/>
    </cofactor>
    <text evidence="16">Can bind about 5 Ca(2+) ions per subunit.</text>
</comment>
<dbReference type="InterPro" id="IPR001818">
    <property type="entry name" value="Pept_M10_metallopeptidase"/>
</dbReference>
<feature type="binding site" evidence="16">
    <location>
        <position position="206"/>
    </location>
    <ligand>
        <name>Ca(2+)</name>
        <dbReference type="ChEBI" id="CHEBI:29108"/>
        <label>3</label>
    </ligand>
</feature>
<sequence length="541" mass="61810">MVLLLFGLVLVPPAGLVIIENQITQATMYLSRYGYLPPNLNEPSSAALIDKKLFSKALTDFQYFFGLNESGHLDTDTIRLMETPRCGVPDKIYGEERRRQKRYTYMDASRPKWTNLNVTYYLFNYSVNIGTHMTKLQVDADLKTSLEFWSNASALTFTKVPSPQADILIGWAYGDHGDNYPFDGPGKTLAHAFSPCPGIGGDTHFDEAETWTSQEEKGVNLIQAATHEFGHALGLGHSAVSKAVMAPTYNGYSESFALDQDDIDGIQSLYGGPTDTAQTKVQTNAPEPTKKIDTRHQVNIPDTRHHVNIPDTRQKEPHRVPTHNSTVKVNSLNVLCYYYTKINTMFTDTHHRTYVFVAAFFWELTTSGISWGYPKLISRNWHGAPSNLDAALNYNGLTYFFKDYHVWCYSGTSLIQGYPKQIQAAFNGIPSHIDAAFYWGRNLYFFKGSFYWRYEKSYKQYSSKYDYPKPISQWKGVPNNITAAFKMGFHKYIILKTGYYYRISHVSGGVVHVSKEPPYPRNFLLWWLNCPYVPQRRHHHL</sequence>
<feature type="binding site" evidence="16">
    <location>
        <position position="191"/>
    </location>
    <ligand>
        <name>Zn(2+)</name>
        <dbReference type="ChEBI" id="CHEBI:29105"/>
        <label>1</label>
    </ligand>
</feature>
<evidence type="ECO:0000256" key="14">
    <source>
        <dbReference type="PIRSR" id="PIRSR001191-1"/>
    </source>
</evidence>
<dbReference type="PIRSF" id="PIRSF001191">
    <property type="entry name" value="Peptidase_M10A_matrix"/>
    <property type="match status" value="1"/>
</dbReference>
<dbReference type="GO" id="GO:0006508">
    <property type="term" value="P:proteolysis"/>
    <property type="evidence" value="ECO:0007669"/>
    <property type="project" value="UniProtKB-KW"/>
</dbReference>
<evidence type="ECO:0000256" key="5">
    <source>
        <dbReference type="ARBA" id="ARBA00022723"/>
    </source>
</evidence>
<feature type="active site" evidence="14">
    <location>
        <position position="228"/>
    </location>
</feature>
<comment type="caution">
    <text evidence="21">The sequence shown here is derived from an EMBL/GenBank/DDBJ whole genome shotgun (WGS) entry which is preliminary data.</text>
</comment>
<feature type="binding site" evidence="16">
    <location>
        <position position="200"/>
    </location>
    <ligand>
        <name>Ca(2+)</name>
        <dbReference type="ChEBI" id="CHEBI:29108"/>
        <label>2</label>
    </ligand>
</feature>
<protein>
    <recommendedName>
        <fullName evidence="20">Peptidase metallopeptidase domain-containing protein</fullName>
    </recommendedName>
</protein>
<comment type="subcellular location">
    <subcellularLocation>
        <location evidence="1">Secreted</location>
    </subcellularLocation>
</comment>
<dbReference type="InterPro" id="IPR024079">
    <property type="entry name" value="MetalloPept_cat_dom_sf"/>
</dbReference>
<dbReference type="Pfam" id="PF00045">
    <property type="entry name" value="Hemopexin"/>
    <property type="match status" value="3"/>
</dbReference>
<keyword evidence="6 19" id="KW-0732">Signal</keyword>
<dbReference type="EMBL" id="JAWJWE010000001">
    <property type="protein sequence ID" value="KAK6644647.1"/>
    <property type="molecule type" value="Genomic_DNA"/>
</dbReference>
<feature type="binding site" evidence="16">
    <location>
        <position position="184"/>
    </location>
    <ligand>
        <name>Ca(2+)</name>
        <dbReference type="ChEBI" id="CHEBI:29108"/>
        <label>3</label>
    </ligand>
</feature>
<organism evidence="21 22">
    <name type="scientific">Polyplax serrata</name>
    <name type="common">Common mouse louse</name>
    <dbReference type="NCBI Taxonomy" id="468196"/>
    <lineage>
        <taxon>Eukaryota</taxon>
        <taxon>Metazoa</taxon>
        <taxon>Ecdysozoa</taxon>
        <taxon>Arthropoda</taxon>
        <taxon>Hexapoda</taxon>
        <taxon>Insecta</taxon>
        <taxon>Pterygota</taxon>
        <taxon>Neoptera</taxon>
        <taxon>Paraneoptera</taxon>
        <taxon>Psocodea</taxon>
        <taxon>Troctomorpha</taxon>
        <taxon>Phthiraptera</taxon>
        <taxon>Anoplura</taxon>
        <taxon>Polyplacidae</taxon>
        <taxon>Polyplax</taxon>
    </lineage>
</organism>
<keyword evidence="7" id="KW-0677">Repeat</keyword>
<evidence type="ECO:0000256" key="10">
    <source>
        <dbReference type="ARBA" id="ARBA00022837"/>
    </source>
</evidence>
<dbReference type="SUPFAM" id="SSF47090">
    <property type="entry name" value="PGBD-like"/>
    <property type="match status" value="1"/>
</dbReference>
<dbReference type="PANTHER" id="PTHR10201:SF331">
    <property type="entry name" value="MATRIX METALLOPROTEINASE-14-LIKE ISOFORM X1"/>
    <property type="match status" value="1"/>
</dbReference>
<dbReference type="InterPro" id="IPR000585">
    <property type="entry name" value="Hemopexin-like_dom"/>
</dbReference>
<keyword evidence="10 16" id="KW-0106">Calcium</keyword>
<dbReference type="SUPFAM" id="SSF50923">
    <property type="entry name" value="Hemopexin-like domain"/>
    <property type="match status" value="1"/>
</dbReference>
<keyword evidence="5 15" id="KW-0479">Metal-binding</keyword>
<feature type="binding site" evidence="15">
    <location>
        <position position="231"/>
    </location>
    <ligand>
        <name>Zn(2+)</name>
        <dbReference type="ChEBI" id="CHEBI:29105"/>
        <label>2</label>
        <note>catalytic</note>
    </ligand>
</feature>
<dbReference type="GO" id="GO:0004222">
    <property type="term" value="F:metalloendopeptidase activity"/>
    <property type="evidence" value="ECO:0007669"/>
    <property type="project" value="InterPro"/>
</dbReference>
<dbReference type="InterPro" id="IPR002477">
    <property type="entry name" value="Peptidoglycan-bd-like"/>
</dbReference>
<feature type="binding site" evidence="15">
    <location>
        <position position="237"/>
    </location>
    <ligand>
        <name>Zn(2+)</name>
        <dbReference type="ChEBI" id="CHEBI:29105"/>
        <label>2</label>
        <note>catalytic</note>
    </ligand>
</feature>
<keyword evidence="8" id="KW-0378">Hydrolase</keyword>
<evidence type="ECO:0000256" key="6">
    <source>
        <dbReference type="ARBA" id="ARBA00022729"/>
    </source>
</evidence>
<dbReference type="Pfam" id="PF00413">
    <property type="entry name" value="Peptidase_M10"/>
    <property type="match status" value="1"/>
</dbReference>
<comment type="cofactor">
    <cofactor evidence="16">
        <name>Zn(2+)</name>
        <dbReference type="ChEBI" id="CHEBI:29105"/>
    </cofactor>
    <text evidence="16">Binds 2 Zn(2+) ions per subunit.</text>
</comment>
<reference evidence="21 22" key="1">
    <citation type="submission" date="2023-10" db="EMBL/GenBank/DDBJ databases">
        <title>Genomes of two closely related lineages of the louse Polyplax serrata with different host specificities.</title>
        <authorList>
            <person name="Martinu J."/>
            <person name="Tarabai H."/>
            <person name="Stefka J."/>
            <person name="Hypsa V."/>
        </authorList>
    </citation>
    <scope>NUCLEOTIDE SEQUENCE [LARGE SCALE GENOMIC DNA]</scope>
    <source>
        <strain evidence="21">HR10_N</strain>
    </source>
</reference>
<keyword evidence="4" id="KW-0645">Protease</keyword>
<dbReference type="PROSITE" id="PS51642">
    <property type="entry name" value="HEMOPEXIN_2"/>
    <property type="match status" value="2"/>
</dbReference>
<feature type="binding site" evidence="16">
    <location>
        <position position="176"/>
    </location>
    <ligand>
        <name>Zn(2+)</name>
        <dbReference type="ChEBI" id="CHEBI:29105"/>
        <label>1</label>
    </ligand>
</feature>
<feature type="binding site" evidence="16">
    <location>
        <position position="183"/>
    </location>
    <ligand>
        <name>Ca(2+)</name>
        <dbReference type="ChEBI" id="CHEBI:29108"/>
        <label>3</label>
    </ligand>
</feature>
<evidence type="ECO:0000259" key="20">
    <source>
        <dbReference type="SMART" id="SM00235"/>
    </source>
</evidence>
<evidence type="ECO:0000256" key="11">
    <source>
        <dbReference type="ARBA" id="ARBA00023049"/>
    </source>
</evidence>
<evidence type="ECO:0000256" key="12">
    <source>
        <dbReference type="ARBA" id="ARBA00023145"/>
    </source>
</evidence>
<dbReference type="GO" id="GO:0030198">
    <property type="term" value="P:extracellular matrix organization"/>
    <property type="evidence" value="ECO:0007669"/>
    <property type="project" value="TreeGrafter"/>
</dbReference>
<dbReference type="Proteomes" id="UP001372834">
    <property type="component" value="Unassembled WGS sequence"/>
</dbReference>
<feature type="chain" id="PRO_5042919505" description="Peptidase metallopeptidase domain-containing protein" evidence="19">
    <location>
        <begin position="17"/>
        <end position="541"/>
    </location>
</feature>
<dbReference type="InterPro" id="IPR021190">
    <property type="entry name" value="Pept_M10A"/>
</dbReference>
<dbReference type="InterPro" id="IPR018487">
    <property type="entry name" value="Hemopexin-like_repeat"/>
</dbReference>
<dbReference type="InterPro" id="IPR033739">
    <property type="entry name" value="M10A_MMP"/>
</dbReference>
<dbReference type="PRINTS" id="PR00138">
    <property type="entry name" value="MATRIXIN"/>
</dbReference>
<feature type="binding site" evidence="16">
    <location>
        <position position="178"/>
    </location>
    <ligand>
        <name>Zn(2+)</name>
        <dbReference type="ChEBI" id="CHEBI:29105"/>
        <label>1</label>
    </ligand>
</feature>
<keyword evidence="13" id="KW-1015">Disulfide bond</keyword>
<evidence type="ECO:0000256" key="13">
    <source>
        <dbReference type="ARBA" id="ARBA00023157"/>
    </source>
</evidence>
<feature type="binding site" description="in inhibited form" evidence="16">
    <location>
        <position position="86"/>
    </location>
    <ligand>
        <name>Zn(2+)</name>
        <dbReference type="ChEBI" id="CHEBI:29105"/>
        <label>2</label>
        <note>catalytic</note>
    </ligand>
</feature>
<evidence type="ECO:0000313" key="22">
    <source>
        <dbReference type="Proteomes" id="UP001372834"/>
    </source>
</evidence>
<dbReference type="Pfam" id="PF01471">
    <property type="entry name" value="PG_binding_1"/>
    <property type="match status" value="1"/>
</dbReference>
<dbReference type="InterPro" id="IPR036375">
    <property type="entry name" value="Hemopexin-like_dom_sf"/>
</dbReference>
<evidence type="ECO:0000256" key="1">
    <source>
        <dbReference type="ARBA" id="ARBA00004613"/>
    </source>
</evidence>
<feature type="repeat" description="Hemopexin" evidence="18">
    <location>
        <begin position="385"/>
        <end position="429"/>
    </location>
</feature>
<feature type="binding site" evidence="16">
    <location>
        <position position="209"/>
    </location>
    <ligand>
        <name>Ca(2+)</name>
        <dbReference type="ChEBI" id="CHEBI:29108"/>
        <label>3</label>
    </ligand>
</feature>
<feature type="binding site" evidence="16">
    <location>
        <position position="202"/>
    </location>
    <ligand>
        <name>Ca(2+)</name>
        <dbReference type="ChEBI" id="CHEBI:29108"/>
        <label>2</label>
    </ligand>
</feature>
<feature type="signal peptide" evidence="19">
    <location>
        <begin position="1"/>
        <end position="16"/>
    </location>
</feature>
<evidence type="ECO:0000256" key="16">
    <source>
        <dbReference type="PIRSR" id="PIRSR621190-2"/>
    </source>
</evidence>
<feature type="repeat" description="Hemopexin" evidence="18">
    <location>
        <begin position="430"/>
        <end position="478"/>
    </location>
</feature>
<dbReference type="InterPro" id="IPR036365">
    <property type="entry name" value="PGBD-like_sf"/>
</dbReference>
<dbReference type="PROSITE" id="PS00546">
    <property type="entry name" value="CYSTEINE_SWITCH"/>
    <property type="match status" value="1"/>
</dbReference>
<comment type="similarity">
    <text evidence="2">Belongs to the peptidase M10A family.</text>
</comment>
<feature type="binding site" evidence="16">
    <location>
        <position position="204"/>
    </location>
    <ligand>
        <name>Zn(2+)</name>
        <dbReference type="ChEBI" id="CHEBI:29105"/>
        <label>1</label>
    </ligand>
</feature>
<feature type="binding site" evidence="16">
    <location>
        <position position="434"/>
    </location>
    <ligand>
        <name>Ca(2+)</name>
        <dbReference type="ChEBI" id="CHEBI:29108"/>
        <label>4</label>
    </ligand>
</feature>
<evidence type="ECO:0000256" key="7">
    <source>
        <dbReference type="ARBA" id="ARBA00022737"/>
    </source>
</evidence>